<comment type="caution">
    <text evidence="1">The sequence shown here is derived from an EMBL/GenBank/DDBJ whole genome shotgun (WGS) entry which is preliminary data.</text>
</comment>
<keyword evidence="2" id="KW-1185">Reference proteome</keyword>
<name>A0ACC3BY77_PYRYE</name>
<protein>
    <submittedName>
        <fullName evidence="1">Uncharacterized protein</fullName>
    </submittedName>
</protein>
<reference evidence="1" key="1">
    <citation type="submission" date="2019-11" db="EMBL/GenBank/DDBJ databases">
        <title>Nori genome reveals adaptations in red seaweeds to the harsh intertidal environment.</title>
        <authorList>
            <person name="Wang D."/>
            <person name="Mao Y."/>
        </authorList>
    </citation>
    <scope>NUCLEOTIDE SEQUENCE</scope>
    <source>
        <tissue evidence="1">Gametophyte</tissue>
    </source>
</reference>
<accession>A0ACC3BY77</accession>
<evidence type="ECO:0000313" key="2">
    <source>
        <dbReference type="Proteomes" id="UP000798662"/>
    </source>
</evidence>
<evidence type="ECO:0000313" key="1">
    <source>
        <dbReference type="EMBL" id="KAK1862874.1"/>
    </source>
</evidence>
<gene>
    <name evidence="1" type="ORF">I4F81_005441</name>
</gene>
<organism evidence="1 2">
    <name type="scientific">Pyropia yezoensis</name>
    <name type="common">Susabi-nori</name>
    <name type="synonym">Porphyra yezoensis</name>
    <dbReference type="NCBI Taxonomy" id="2788"/>
    <lineage>
        <taxon>Eukaryota</taxon>
        <taxon>Rhodophyta</taxon>
        <taxon>Bangiophyceae</taxon>
        <taxon>Bangiales</taxon>
        <taxon>Bangiaceae</taxon>
        <taxon>Pyropia</taxon>
    </lineage>
</organism>
<sequence length="370" mass="39471">MNRDYDTLGVRPPATDSEVAAAIRAAVLRHLARSRPAGAAVGTAAPPRRVGHPSGSSRCPAKRVNLRLVGKFVVGWRLTTTGERREDGRDVGGRFVATGKHLEEGRVVWWRLVAEGSASRNTRAFACRLQHPGASNRAPPHRLHDGGAPAAGLGVGLWYLFKRGEAAFLSFRSHRTPTSKRLARSTYPCQRHPSVRASCFRLPVPCPSKHGSPDSGGGSRRGGRRGGADGHQLFAHGRAPAPAAQLGAALSVTTRPEPPAAVVTPPPTPPAATPSPPRLSPVPSPTQAVIHREHDQPLGGLPPSPTPNGLSPSPTPAAGRPFPHMRGMQTSSTTDWSEVVQALYQLQNAWEWPGKVSCGLCRKDDKDQRH</sequence>
<dbReference type="Proteomes" id="UP000798662">
    <property type="component" value="Chromosome 2"/>
</dbReference>
<proteinExistence type="predicted"/>
<dbReference type="EMBL" id="CM020619">
    <property type="protein sequence ID" value="KAK1862874.1"/>
    <property type="molecule type" value="Genomic_DNA"/>
</dbReference>